<dbReference type="CDD" id="cd00018">
    <property type="entry name" value="AP2"/>
    <property type="match status" value="1"/>
</dbReference>
<dbReference type="EMBL" id="JARPOI010000009">
    <property type="protein sequence ID" value="KAJ9171185.1"/>
    <property type="molecule type" value="Genomic_DNA"/>
</dbReference>
<organism evidence="9 10">
    <name type="scientific">Hevea brasiliensis</name>
    <name type="common">Para rubber tree</name>
    <name type="synonym">Siphonia brasiliensis</name>
    <dbReference type="NCBI Taxonomy" id="3981"/>
    <lineage>
        <taxon>Eukaryota</taxon>
        <taxon>Viridiplantae</taxon>
        <taxon>Streptophyta</taxon>
        <taxon>Embryophyta</taxon>
        <taxon>Tracheophyta</taxon>
        <taxon>Spermatophyta</taxon>
        <taxon>Magnoliopsida</taxon>
        <taxon>eudicotyledons</taxon>
        <taxon>Gunneridae</taxon>
        <taxon>Pentapetalae</taxon>
        <taxon>rosids</taxon>
        <taxon>fabids</taxon>
        <taxon>Malpighiales</taxon>
        <taxon>Euphorbiaceae</taxon>
        <taxon>Crotonoideae</taxon>
        <taxon>Micrandreae</taxon>
        <taxon>Hevea</taxon>
    </lineage>
</organism>
<evidence type="ECO:0000256" key="5">
    <source>
        <dbReference type="ARBA" id="ARBA00023242"/>
    </source>
</evidence>
<keyword evidence="4" id="KW-0804">Transcription</keyword>
<evidence type="ECO:0000256" key="3">
    <source>
        <dbReference type="ARBA" id="ARBA00023125"/>
    </source>
</evidence>
<dbReference type="Proteomes" id="UP001174677">
    <property type="component" value="Chromosome 9"/>
</dbReference>
<dbReference type="InterPro" id="IPR001471">
    <property type="entry name" value="AP2/ERF_dom"/>
</dbReference>
<evidence type="ECO:0000259" key="8">
    <source>
        <dbReference type="PROSITE" id="PS51032"/>
    </source>
</evidence>
<evidence type="ECO:0000313" key="9">
    <source>
        <dbReference type="EMBL" id="KAJ9171185.1"/>
    </source>
</evidence>
<dbReference type="Pfam" id="PF00847">
    <property type="entry name" value="AP2"/>
    <property type="match status" value="1"/>
</dbReference>
<dbReference type="InterPro" id="IPR044808">
    <property type="entry name" value="ERF_plant"/>
</dbReference>
<dbReference type="SMART" id="SM00380">
    <property type="entry name" value="AP2"/>
    <property type="match status" value="1"/>
</dbReference>
<evidence type="ECO:0000256" key="6">
    <source>
        <dbReference type="ARBA" id="ARBA00024343"/>
    </source>
</evidence>
<sequence length="214" mass="23835">MWSENTSEVDDLTLLESIQQYLLDYDNFKTLTSIPPPVNLWQEYGFSSDFLFADTGTNFTFEVNDSTDMSIFSALPDQGNNGWSTINQFDSTAINPKDRDADASPEVLVTSPNVVVARKNNEKAVGEVWGKYAAEIRDPKKNGARVWLGTYETAEDAALAYDQAAFKLRGSKAKLNFPHLIGSSDYRPPVRVSPKRQSLDPTAALQNKMSKPIE</sequence>
<evidence type="ECO:0000256" key="1">
    <source>
        <dbReference type="ARBA" id="ARBA00004123"/>
    </source>
</evidence>
<dbReference type="Gene3D" id="3.30.730.10">
    <property type="entry name" value="AP2/ERF domain"/>
    <property type="match status" value="1"/>
</dbReference>
<dbReference type="PROSITE" id="PS51032">
    <property type="entry name" value="AP2_ERF"/>
    <property type="match status" value="1"/>
</dbReference>
<evidence type="ECO:0000256" key="4">
    <source>
        <dbReference type="ARBA" id="ARBA00023163"/>
    </source>
</evidence>
<feature type="compositionally biased region" description="Polar residues" evidence="7">
    <location>
        <begin position="195"/>
        <end position="214"/>
    </location>
</feature>
<name>A0ABQ9LVD6_HEVBR</name>
<comment type="subcellular location">
    <subcellularLocation>
        <location evidence="1">Nucleus</location>
    </subcellularLocation>
</comment>
<evidence type="ECO:0000256" key="7">
    <source>
        <dbReference type="SAM" id="MobiDB-lite"/>
    </source>
</evidence>
<comment type="similarity">
    <text evidence="6">Belongs to the AP2/ERF transcription factor family. ERF subfamily.</text>
</comment>
<comment type="caution">
    <text evidence="9">The sequence shown here is derived from an EMBL/GenBank/DDBJ whole genome shotgun (WGS) entry which is preliminary data.</text>
</comment>
<evidence type="ECO:0000256" key="2">
    <source>
        <dbReference type="ARBA" id="ARBA00023015"/>
    </source>
</evidence>
<feature type="region of interest" description="Disordered" evidence="7">
    <location>
        <begin position="182"/>
        <end position="214"/>
    </location>
</feature>
<reference evidence="9" key="1">
    <citation type="journal article" date="2023" name="Plant Biotechnol. J.">
        <title>Chromosome-level wild Hevea brasiliensis genome provides new tools for genomic-assisted breeding and valuable loci to elevate rubber yield.</title>
        <authorList>
            <person name="Cheng H."/>
            <person name="Song X."/>
            <person name="Hu Y."/>
            <person name="Wu T."/>
            <person name="Yang Q."/>
            <person name="An Z."/>
            <person name="Feng S."/>
            <person name="Deng Z."/>
            <person name="Wu W."/>
            <person name="Zeng X."/>
            <person name="Tu M."/>
            <person name="Wang X."/>
            <person name="Huang H."/>
        </authorList>
    </citation>
    <scope>NUCLEOTIDE SEQUENCE</scope>
    <source>
        <strain evidence="9">MT/VB/25A 57/8</strain>
    </source>
</reference>
<keyword evidence="5" id="KW-0539">Nucleus</keyword>
<dbReference type="InterPro" id="IPR036955">
    <property type="entry name" value="AP2/ERF_dom_sf"/>
</dbReference>
<keyword evidence="2" id="KW-0805">Transcription regulation</keyword>
<dbReference type="SUPFAM" id="SSF54171">
    <property type="entry name" value="DNA-binding domain"/>
    <property type="match status" value="1"/>
</dbReference>
<feature type="domain" description="AP2/ERF" evidence="8">
    <location>
        <begin position="110"/>
        <end position="178"/>
    </location>
</feature>
<dbReference type="PANTHER" id="PTHR31190:SF287">
    <property type="entry name" value="DEVELOPMENT RELATED ERF PROTEIN"/>
    <property type="match status" value="1"/>
</dbReference>
<proteinExistence type="inferred from homology"/>
<keyword evidence="3" id="KW-0238">DNA-binding</keyword>
<gene>
    <name evidence="9" type="ORF">P3X46_014581</name>
</gene>
<evidence type="ECO:0000313" key="10">
    <source>
        <dbReference type="Proteomes" id="UP001174677"/>
    </source>
</evidence>
<accession>A0ABQ9LVD6</accession>
<dbReference type="InterPro" id="IPR016177">
    <property type="entry name" value="DNA-bd_dom_sf"/>
</dbReference>
<keyword evidence="10" id="KW-1185">Reference proteome</keyword>
<protein>
    <recommendedName>
        <fullName evidence="8">AP2/ERF domain-containing protein</fullName>
    </recommendedName>
</protein>
<dbReference type="PANTHER" id="PTHR31190">
    <property type="entry name" value="DNA-BINDING DOMAIN"/>
    <property type="match status" value="1"/>
</dbReference>